<accession>A0A9P8PL01</accession>
<dbReference type="OrthoDB" id="5368863at2759"/>
<feature type="compositionally biased region" description="Polar residues" evidence="4">
    <location>
        <begin position="77"/>
        <end position="95"/>
    </location>
</feature>
<evidence type="ECO:0000256" key="2">
    <source>
        <dbReference type="ARBA" id="ARBA00022833"/>
    </source>
</evidence>
<dbReference type="NCBIfam" id="TIGR00598">
    <property type="entry name" value="rad14"/>
    <property type="match status" value="1"/>
</dbReference>
<dbReference type="InterPro" id="IPR037129">
    <property type="entry name" value="XPA_sf"/>
</dbReference>
<feature type="region of interest" description="Disordered" evidence="4">
    <location>
        <begin position="73"/>
        <end position="95"/>
    </location>
</feature>
<dbReference type="GO" id="GO:0070914">
    <property type="term" value="P:UV-damage excision repair"/>
    <property type="evidence" value="ECO:0007669"/>
    <property type="project" value="TreeGrafter"/>
</dbReference>
<dbReference type="GO" id="GO:0000715">
    <property type="term" value="P:nucleotide-excision repair, DNA damage recognition"/>
    <property type="evidence" value="ECO:0007669"/>
    <property type="project" value="TreeGrafter"/>
</dbReference>
<feature type="compositionally biased region" description="Basic and acidic residues" evidence="4">
    <location>
        <begin position="22"/>
        <end position="36"/>
    </location>
</feature>
<evidence type="ECO:0000259" key="5">
    <source>
        <dbReference type="Pfam" id="PF05181"/>
    </source>
</evidence>
<dbReference type="InterPro" id="IPR009061">
    <property type="entry name" value="DNA-bd_dom_put_sf"/>
</dbReference>
<evidence type="ECO:0000313" key="7">
    <source>
        <dbReference type="Proteomes" id="UP000769528"/>
    </source>
</evidence>
<dbReference type="Pfam" id="PF05181">
    <property type="entry name" value="XPA_C"/>
    <property type="match status" value="1"/>
</dbReference>
<dbReference type="EMBL" id="JAEUBF010001015">
    <property type="protein sequence ID" value="KAH3673344.1"/>
    <property type="molecule type" value="Genomic_DNA"/>
</dbReference>
<evidence type="ECO:0000313" key="6">
    <source>
        <dbReference type="EMBL" id="KAH3673344.1"/>
    </source>
</evidence>
<keyword evidence="2" id="KW-0862">Zinc</keyword>
<feature type="region of interest" description="Disordered" evidence="4">
    <location>
        <begin position="22"/>
        <end position="58"/>
    </location>
</feature>
<keyword evidence="7" id="KW-1185">Reference proteome</keyword>
<dbReference type="Proteomes" id="UP000769528">
    <property type="component" value="Unassembled WGS sequence"/>
</dbReference>
<keyword evidence="3" id="KW-0539">Nucleus</keyword>
<dbReference type="GO" id="GO:0006284">
    <property type="term" value="P:base-excision repair"/>
    <property type="evidence" value="ECO:0007669"/>
    <property type="project" value="TreeGrafter"/>
</dbReference>
<reference evidence="6" key="1">
    <citation type="journal article" date="2021" name="Open Biol.">
        <title>Shared evolutionary footprints suggest mitochondrial oxidative damage underlies multiple complex I losses in fungi.</title>
        <authorList>
            <person name="Schikora-Tamarit M.A."/>
            <person name="Marcet-Houben M."/>
            <person name="Nosek J."/>
            <person name="Gabaldon T."/>
        </authorList>
    </citation>
    <scope>NUCLEOTIDE SEQUENCE</scope>
    <source>
        <strain evidence="6">CBS6341</strain>
    </source>
</reference>
<evidence type="ECO:0000256" key="4">
    <source>
        <dbReference type="SAM" id="MobiDB-lite"/>
    </source>
</evidence>
<sequence length="342" mass="40568">MPLTAEQQAKIEENRRKALAKLKERGIDTSKLEHRVSKPTINQKSSTGKFNLTEEQRRKIEENREKALQKLKEKQQNFRNASTNENSSLKTSNNSNDYKIKPTIKSSTYIDYDLSTMKDTKGGFISNDVKDSKNSNEKTFDEWKLEQSIIRDLPPPMDINRANKCFECGTFEIDVKFFEIFKAKVCKKCQKKIPEKYSLLTKTECREDYYLTEPELKDLSILPRLEKPNPYGTYSRMQLFLRYQVEEFAFRKWGGEEGLDLEWQRREEFKIKRRDKKYEEKLKEMRKKTRAEEFNRRIRNGKFDDHIHEFSQGVDAGINEDGLKLIKRRCIQCGFETFEALI</sequence>
<dbReference type="GO" id="GO:0003684">
    <property type="term" value="F:damaged DNA binding"/>
    <property type="evidence" value="ECO:0007669"/>
    <property type="project" value="InterPro"/>
</dbReference>
<evidence type="ECO:0000256" key="3">
    <source>
        <dbReference type="ARBA" id="ARBA00023242"/>
    </source>
</evidence>
<feature type="domain" description="XPA C-terminal" evidence="5">
    <location>
        <begin position="196"/>
        <end position="245"/>
    </location>
</feature>
<dbReference type="CDD" id="cd21077">
    <property type="entry name" value="DBD_Rad14"/>
    <property type="match status" value="1"/>
</dbReference>
<comment type="subcellular location">
    <subcellularLocation>
        <location evidence="1">Nucleus</location>
    </subcellularLocation>
</comment>
<organism evidence="6 7">
    <name type="scientific">Wickerhamomyces mucosus</name>
    <dbReference type="NCBI Taxonomy" id="1378264"/>
    <lineage>
        <taxon>Eukaryota</taxon>
        <taxon>Fungi</taxon>
        <taxon>Dikarya</taxon>
        <taxon>Ascomycota</taxon>
        <taxon>Saccharomycotina</taxon>
        <taxon>Saccharomycetes</taxon>
        <taxon>Phaffomycetales</taxon>
        <taxon>Wickerhamomycetaceae</taxon>
        <taxon>Wickerhamomyces</taxon>
    </lineage>
</organism>
<dbReference type="InterPro" id="IPR022656">
    <property type="entry name" value="XPA_C"/>
</dbReference>
<dbReference type="InterPro" id="IPR000465">
    <property type="entry name" value="XPA/RAD14"/>
</dbReference>
<evidence type="ECO:0000256" key="1">
    <source>
        <dbReference type="ARBA" id="ARBA00004123"/>
    </source>
</evidence>
<dbReference type="GO" id="GO:1901255">
    <property type="term" value="P:nucleotide-excision repair involved in interstrand cross-link repair"/>
    <property type="evidence" value="ECO:0007669"/>
    <property type="project" value="TreeGrafter"/>
</dbReference>
<reference evidence="6" key="2">
    <citation type="submission" date="2021-01" db="EMBL/GenBank/DDBJ databases">
        <authorList>
            <person name="Schikora-Tamarit M.A."/>
        </authorList>
    </citation>
    <scope>NUCLEOTIDE SEQUENCE</scope>
    <source>
        <strain evidence="6">CBS6341</strain>
    </source>
</reference>
<dbReference type="AlphaFoldDB" id="A0A9P8PL01"/>
<comment type="caution">
    <text evidence="6">The sequence shown here is derived from an EMBL/GenBank/DDBJ whole genome shotgun (WGS) entry which is preliminary data.</text>
</comment>
<proteinExistence type="predicted"/>
<dbReference type="PANTHER" id="PTHR10142">
    <property type="entry name" value="DNA REPAIR PROTEIN COMPLEMENTING XP-A CELLS"/>
    <property type="match status" value="1"/>
</dbReference>
<protein>
    <recommendedName>
        <fullName evidence="5">XPA C-terminal domain-containing protein</fullName>
    </recommendedName>
</protein>
<feature type="compositionally biased region" description="Polar residues" evidence="4">
    <location>
        <begin position="39"/>
        <end position="50"/>
    </location>
</feature>
<gene>
    <name evidence="6" type="ORF">WICMUC_003704</name>
</gene>
<name>A0A9P8PL01_9ASCO</name>
<dbReference type="GO" id="GO:0000110">
    <property type="term" value="C:nucleotide-excision repair factor 1 complex"/>
    <property type="evidence" value="ECO:0007669"/>
    <property type="project" value="TreeGrafter"/>
</dbReference>
<dbReference type="Gene3D" id="3.90.530.10">
    <property type="entry name" value="XPA C-terminal domain"/>
    <property type="match status" value="1"/>
</dbReference>
<dbReference type="SUPFAM" id="SSF46955">
    <property type="entry name" value="Putative DNA-binding domain"/>
    <property type="match status" value="1"/>
</dbReference>
<dbReference type="PANTHER" id="PTHR10142:SF0">
    <property type="entry name" value="DNA REPAIR PROTEIN COMPLEMENTING XP-A CELLS"/>
    <property type="match status" value="1"/>
</dbReference>